<accession>A0A3E0WFB0</accession>
<reference evidence="2 3" key="1">
    <citation type="submission" date="2017-04" db="EMBL/GenBank/DDBJ databases">
        <title>Comparative genome analysis of Subtercola boreus.</title>
        <authorList>
            <person name="Cho Y.-J."/>
            <person name="Cho A."/>
            <person name="Kim O.-S."/>
            <person name="Lee J.-I."/>
        </authorList>
    </citation>
    <scope>NUCLEOTIDE SEQUENCE [LARGE SCALE GENOMIC DNA]</scope>
    <source>
        <strain evidence="2 3">P28004</strain>
    </source>
</reference>
<evidence type="ECO:0000256" key="1">
    <source>
        <dbReference type="SAM" id="Phobius"/>
    </source>
</evidence>
<dbReference type="AlphaFoldDB" id="A0A3E0WFB0"/>
<dbReference type="Proteomes" id="UP000257080">
    <property type="component" value="Unassembled WGS sequence"/>
</dbReference>
<protein>
    <recommendedName>
        <fullName evidence="4">MmpS family membrane protein</fullName>
    </recommendedName>
</protein>
<sequence>MVVVVVVVVLGAVLLGTAVAVAVLLGPGLDLAFIGLIFGFLLFGVLSAALRFFPDSLPLVPSARRILSFLSLAALAGLLYLYVYPAVTHSSFAGPDGTYQNGPGVGTTRQATVVYSLTGDGGASIGAASPLPSGETVPASVHQLPWDHPVQLTVNAKNPGLFTLIASGLPVDDDSALACTITVDGVVVAHDESSGAHRSVFCSGKPQ</sequence>
<dbReference type="Gene3D" id="2.60.40.2880">
    <property type="entry name" value="MmpS1-5, C-terminal soluble domain"/>
    <property type="match status" value="1"/>
</dbReference>
<evidence type="ECO:0000313" key="2">
    <source>
        <dbReference type="EMBL" id="RFA28154.1"/>
    </source>
</evidence>
<gene>
    <name evidence="2" type="ORF">B7R25_05440</name>
</gene>
<organism evidence="2 3">
    <name type="scientific">Subtercola boreus</name>
    <dbReference type="NCBI Taxonomy" id="120213"/>
    <lineage>
        <taxon>Bacteria</taxon>
        <taxon>Bacillati</taxon>
        <taxon>Actinomycetota</taxon>
        <taxon>Actinomycetes</taxon>
        <taxon>Micrococcales</taxon>
        <taxon>Microbacteriaceae</taxon>
        <taxon>Subtercola</taxon>
    </lineage>
</organism>
<evidence type="ECO:0008006" key="4">
    <source>
        <dbReference type="Google" id="ProtNLM"/>
    </source>
</evidence>
<feature type="transmembrane region" description="Helical" evidence="1">
    <location>
        <begin position="66"/>
        <end position="84"/>
    </location>
</feature>
<proteinExistence type="predicted"/>
<keyword evidence="1" id="KW-0812">Transmembrane</keyword>
<dbReference type="EMBL" id="NBXE01000017">
    <property type="protein sequence ID" value="RFA28154.1"/>
    <property type="molecule type" value="Genomic_DNA"/>
</dbReference>
<comment type="caution">
    <text evidence="2">The sequence shown here is derived from an EMBL/GenBank/DDBJ whole genome shotgun (WGS) entry which is preliminary data.</text>
</comment>
<evidence type="ECO:0000313" key="3">
    <source>
        <dbReference type="Proteomes" id="UP000257080"/>
    </source>
</evidence>
<keyword evidence="1" id="KW-0472">Membrane</keyword>
<name>A0A3E0WFB0_9MICO</name>
<feature type="transmembrane region" description="Helical" evidence="1">
    <location>
        <begin position="32"/>
        <end position="54"/>
    </location>
</feature>
<dbReference type="InterPro" id="IPR038468">
    <property type="entry name" value="MmpS_C"/>
</dbReference>
<keyword evidence="1" id="KW-1133">Transmembrane helix</keyword>